<sequence>MSVKLGPGIVRPFSHSIPGIPKVEVLTVIGAQGDMRFRIVAQGQDTYAFSAPIIREAALLSRDIRAKPPAG</sequence>
<dbReference type="Proteomes" id="UP000031368">
    <property type="component" value="Chromosome"/>
</dbReference>
<dbReference type="KEGG" id="rga:RGR602_CH03787"/>
<proteinExistence type="predicted"/>
<name>A0A0B4X7E4_9HYPH</name>
<keyword evidence="2" id="KW-1185">Reference proteome</keyword>
<dbReference type="HOGENOM" id="CLU_2737249_0_0_5"/>
<evidence type="ECO:0000313" key="2">
    <source>
        <dbReference type="Proteomes" id="UP000031368"/>
    </source>
</evidence>
<reference evidence="1 2" key="1">
    <citation type="submission" date="2013-11" db="EMBL/GenBank/DDBJ databases">
        <title>Complete genome sequence of Rhizobium gallicum bv. gallicum R602.</title>
        <authorList>
            <person name="Bustos P."/>
            <person name="Santamaria R.I."/>
            <person name="Lozano L."/>
            <person name="Acosta J.L."/>
            <person name="Ormeno-Orrillo E."/>
            <person name="Rogel M.A."/>
            <person name="Romero D."/>
            <person name="Cevallos M.A."/>
            <person name="Martinez-Romero E."/>
            <person name="Gonzalez V."/>
        </authorList>
    </citation>
    <scope>NUCLEOTIDE SEQUENCE [LARGE SCALE GENOMIC DNA]</scope>
    <source>
        <strain evidence="1 2">R602</strain>
    </source>
</reference>
<dbReference type="RefSeq" id="WP_039846336.1">
    <property type="nucleotide sequence ID" value="NZ_CP006877.1"/>
</dbReference>
<protein>
    <submittedName>
        <fullName evidence="1">Uncharacterized protein</fullName>
    </submittedName>
</protein>
<organism evidence="1 2">
    <name type="scientific">Rhizobium gallicum bv. gallicum R602sp</name>
    <dbReference type="NCBI Taxonomy" id="1041138"/>
    <lineage>
        <taxon>Bacteria</taxon>
        <taxon>Pseudomonadati</taxon>
        <taxon>Pseudomonadota</taxon>
        <taxon>Alphaproteobacteria</taxon>
        <taxon>Hyphomicrobiales</taxon>
        <taxon>Rhizobiaceae</taxon>
        <taxon>Rhizobium/Agrobacterium group</taxon>
        <taxon>Rhizobium</taxon>
    </lineage>
</organism>
<dbReference type="EMBL" id="CP006877">
    <property type="protein sequence ID" value="AJD43086.1"/>
    <property type="molecule type" value="Genomic_DNA"/>
</dbReference>
<evidence type="ECO:0000313" key="1">
    <source>
        <dbReference type="EMBL" id="AJD43086.1"/>
    </source>
</evidence>
<accession>A0A0B4X7E4</accession>
<gene>
    <name evidence="1" type="ORF">RGR602_CH03787</name>
</gene>
<dbReference type="AlphaFoldDB" id="A0A0B4X7E4"/>